<evidence type="ECO:0000313" key="4">
    <source>
        <dbReference type="Proteomes" id="UP000274131"/>
    </source>
</evidence>
<dbReference type="PANTHER" id="PTHR43795">
    <property type="entry name" value="BIFUNCTIONAL ASPARTATE AMINOTRANSFERASE AND GLUTAMATE/ASPARTATE-PREPHENATE AMINOTRANSFERASE-RELATED"/>
    <property type="match status" value="1"/>
</dbReference>
<name>A0A0N4V3W5_ENTVE</name>
<dbReference type="AlphaFoldDB" id="A0A0N4V3W5"/>
<dbReference type="GO" id="GO:0006520">
    <property type="term" value="P:amino acid metabolic process"/>
    <property type="evidence" value="ECO:0007669"/>
    <property type="project" value="TreeGrafter"/>
</dbReference>
<dbReference type="Gene3D" id="3.90.1150.10">
    <property type="entry name" value="Aspartate Aminotransferase, domain 1"/>
    <property type="match status" value="1"/>
</dbReference>
<dbReference type="EMBL" id="UXUI01007867">
    <property type="protein sequence ID" value="VDD89722.1"/>
    <property type="molecule type" value="Genomic_DNA"/>
</dbReference>
<reference evidence="3 4" key="2">
    <citation type="submission" date="2018-10" db="EMBL/GenBank/DDBJ databases">
        <authorList>
            <consortium name="Pathogen Informatics"/>
        </authorList>
    </citation>
    <scope>NUCLEOTIDE SEQUENCE [LARGE SCALE GENOMIC DNA]</scope>
</reference>
<dbReference type="STRING" id="51028.A0A0N4V3W5"/>
<evidence type="ECO:0000313" key="3">
    <source>
        <dbReference type="EMBL" id="VDD89722.1"/>
    </source>
</evidence>
<dbReference type="GO" id="GO:0030170">
    <property type="term" value="F:pyridoxal phosphate binding"/>
    <property type="evidence" value="ECO:0007669"/>
    <property type="project" value="InterPro"/>
</dbReference>
<proteinExistence type="predicted"/>
<dbReference type="OrthoDB" id="5832950at2759"/>
<dbReference type="InterPro" id="IPR050478">
    <property type="entry name" value="Ethylene_sulfur-biosynth"/>
</dbReference>
<reference evidence="5" key="1">
    <citation type="submission" date="2017-02" db="UniProtKB">
        <authorList>
            <consortium name="WormBaseParasite"/>
        </authorList>
    </citation>
    <scope>IDENTIFICATION</scope>
</reference>
<gene>
    <name evidence="3" type="ORF">EVEC_LOCUS4473</name>
</gene>
<evidence type="ECO:0000313" key="5">
    <source>
        <dbReference type="WBParaSite" id="EVEC_0000476501-mRNA-1"/>
    </source>
</evidence>
<evidence type="ECO:0000256" key="1">
    <source>
        <dbReference type="ARBA" id="ARBA00022898"/>
    </source>
</evidence>
<protein>
    <submittedName>
        <fullName evidence="5">Aminotran_1_2 domain-containing protein</fullName>
    </submittedName>
</protein>
<dbReference type="PRINTS" id="PR00753">
    <property type="entry name" value="ACCSYNTHASE"/>
</dbReference>
<dbReference type="InterPro" id="IPR015422">
    <property type="entry name" value="PyrdxlP-dep_Trfase_small"/>
</dbReference>
<dbReference type="SUPFAM" id="SSF53383">
    <property type="entry name" value="PLP-dependent transferases"/>
    <property type="match status" value="1"/>
</dbReference>
<sequence>MNHYRLETKAHDALSTRAYDLLTTLDPLTCSRTEIHDDLYDPLTNPKLTDPKMFKADLSHLLRYPPPRGYDRAKELLAAYFARFLKVDVDKKNLQLAPGVTGAYDMLAFTLLDKGDSLLCPAPYYGRVTNDFKERAGVTTLPMPISDPYNPKLEVVDLENAYNQYTAKGAKIRAILLINPQNPYGNVFSRNEIIDVCNWATSKNMFVIIDEIFVSSVYYEAEKFESFLAYRDQLHDADKVFWVWGFSKDLCMPGAKISVIHTTHLKATKCLSRIELLQPCSSLAQDFAINLLSDLDWVEKFHKENVRRLGEQCSLVKTKFQEMGIPFAPCTAGFYIYLNFQDYLAELTHEEEYKFWRKLCDEGVYLSTGKYFNDSRPGWLRMVFSCEKGMLLEGIISVNVFIERCLYPSVCH</sequence>
<dbReference type="Gene3D" id="3.40.640.10">
    <property type="entry name" value="Type I PLP-dependent aspartate aminotransferase-like (Major domain)"/>
    <property type="match status" value="1"/>
</dbReference>
<organism evidence="5">
    <name type="scientific">Enterobius vermicularis</name>
    <name type="common">Human pinworm</name>
    <dbReference type="NCBI Taxonomy" id="51028"/>
    <lineage>
        <taxon>Eukaryota</taxon>
        <taxon>Metazoa</taxon>
        <taxon>Ecdysozoa</taxon>
        <taxon>Nematoda</taxon>
        <taxon>Chromadorea</taxon>
        <taxon>Rhabditida</taxon>
        <taxon>Spirurina</taxon>
        <taxon>Oxyuridomorpha</taxon>
        <taxon>Oxyuroidea</taxon>
        <taxon>Oxyuridae</taxon>
        <taxon>Enterobius</taxon>
    </lineage>
</organism>
<dbReference type="Pfam" id="PF00155">
    <property type="entry name" value="Aminotran_1_2"/>
    <property type="match status" value="1"/>
</dbReference>
<dbReference type="WBParaSite" id="EVEC_0000476501-mRNA-1">
    <property type="protein sequence ID" value="EVEC_0000476501-mRNA-1"/>
    <property type="gene ID" value="EVEC_0000476501"/>
</dbReference>
<dbReference type="InterPro" id="IPR015424">
    <property type="entry name" value="PyrdxlP-dep_Trfase"/>
</dbReference>
<accession>A0A0N4V3W5</accession>
<dbReference type="Proteomes" id="UP000274131">
    <property type="component" value="Unassembled WGS sequence"/>
</dbReference>
<dbReference type="PANTHER" id="PTHR43795:SF39">
    <property type="entry name" value="AMINOTRANSFERASE CLASS I_CLASSII DOMAIN-CONTAINING PROTEIN"/>
    <property type="match status" value="1"/>
</dbReference>
<dbReference type="GO" id="GO:0008483">
    <property type="term" value="F:transaminase activity"/>
    <property type="evidence" value="ECO:0007669"/>
    <property type="project" value="TreeGrafter"/>
</dbReference>
<keyword evidence="1" id="KW-0663">Pyridoxal phosphate</keyword>
<feature type="domain" description="Aminotransferase class I/classII large" evidence="2">
    <location>
        <begin position="56"/>
        <end position="388"/>
    </location>
</feature>
<dbReference type="InterPro" id="IPR004839">
    <property type="entry name" value="Aminotransferase_I/II_large"/>
</dbReference>
<evidence type="ECO:0000259" key="2">
    <source>
        <dbReference type="Pfam" id="PF00155"/>
    </source>
</evidence>
<dbReference type="InterPro" id="IPR015421">
    <property type="entry name" value="PyrdxlP-dep_Trfase_major"/>
</dbReference>
<dbReference type="CDD" id="cd00609">
    <property type="entry name" value="AAT_like"/>
    <property type="match status" value="1"/>
</dbReference>
<keyword evidence="4" id="KW-1185">Reference proteome</keyword>